<comment type="caution">
    <text evidence="1">The sequence shown here is derived from an EMBL/GenBank/DDBJ whole genome shotgun (WGS) entry which is preliminary data.</text>
</comment>
<organism evidence="1 2">
    <name type="scientific">Zophobas morio</name>
    <dbReference type="NCBI Taxonomy" id="2755281"/>
    <lineage>
        <taxon>Eukaryota</taxon>
        <taxon>Metazoa</taxon>
        <taxon>Ecdysozoa</taxon>
        <taxon>Arthropoda</taxon>
        <taxon>Hexapoda</taxon>
        <taxon>Insecta</taxon>
        <taxon>Pterygota</taxon>
        <taxon>Neoptera</taxon>
        <taxon>Endopterygota</taxon>
        <taxon>Coleoptera</taxon>
        <taxon>Polyphaga</taxon>
        <taxon>Cucujiformia</taxon>
        <taxon>Tenebrionidae</taxon>
        <taxon>Zophobas</taxon>
    </lineage>
</organism>
<dbReference type="EMBL" id="JALNTZ010000006">
    <property type="protein sequence ID" value="KAJ3648184.1"/>
    <property type="molecule type" value="Genomic_DNA"/>
</dbReference>
<keyword evidence="2" id="KW-1185">Reference proteome</keyword>
<sequence>MSNVMAVFRCFNVIESPISQGAVTFGRFLHIIEPNIRLPLVSIRLTAITERRKKIKPKKEVRRRQRQRHFLSCFMRLLSSSERGTSRVKSASGRPPG</sequence>
<name>A0AA38I3D4_9CUCU</name>
<protein>
    <submittedName>
        <fullName evidence="1">Uncharacterized protein</fullName>
    </submittedName>
</protein>
<evidence type="ECO:0000313" key="1">
    <source>
        <dbReference type="EMBL" id="KAJ3648184.1"/>
    </source>
</evidence>
<evidence type="ECO:0000313" key="2">
    <source>
        <dbReference type="Proteomes" id="UP001168821"/>
    </source>
</evidence>
<dbReference type="AlphaFoldDB" id="A0AA38I3D4"/>
<gene>
    <name evidence="1" type="ORF">Zmor_020005</name>
</gene>
<dbReference type="Proteomes" id="UP001168821">
    <property type="component" value="Unassembled WGS sequence"/>
</dbReference>
<reference evidence="1" key="1">
    <citation type="journal article" date="2023" name="G3 (Bethesda)">
        <title>Whole genome assemblies of Zophobas morio and Tenebrio molitor.</title>
        <authorList>
            <person name="Kaur S."/>
            <person name="Stinson S.A."/>
            <person name="diCenzo G.C."/>
        </authorList>
    </citation>
    <scope>NUCLEOTIDE SEQUENCE</scope>
    <source>
        <strain evidence="1">QUZm001</strain>
    </source>
</reference>
<proteinExistence type="predicted"/>
<accession>A0AA38I3D4</accession>